<dbReference type="Proteomes" id="UP000636709">
    <property type="component" value="Unassembled WGS sequence"/>
</dbReference>
<protein>
    <submittedName>
        <fullName evidence="3">Uncharacterized protein</fullName>
    </submittedName>
</protein>
<dbReference type="OrthoDB" id="1862401at2759"/>
<name>A0A835ANZ3_9POAL</name>
<dbReference type="AlphaFoldDB" id="A0A835ANZ3"/>
<gene>
    <name evidence="3" type="ORF">HU200_052264</name>
</gene>
<accession>A0A835ANZ3</accession>
<keyword evidence="4" id="KW-1185">Reference proteome</keyword>
<dbReference type="PANTHER" id="PTHR31896">
    <property type="entry name" value="FAMILY REGULATORY PROTEIN, PUTATIVE (AFU_ORTHOLOGUE AFUA_3G14730)-RELATED"/>
    <property type="match status" value="1"/>
</dbReference>
<comment type="caution">
    <text evidence="3">The sequence shown here is derived from an EMBL/GenBank/DDBJ whole genome shotgun (WGS) entry which is preliminary data.</text>
</comment>
<sequence length="598" mass="64301">MESAAVRILSRRMVRPTTTATGNGHCRPQKEDVEVIHLTPWDLRLISIGERGDGTVTGAELVHTVAPEVAAGDIVSSLYTPVVWDFYSFNEVLGADAAVSGDLPVVSLALFAALLGGGASDGAAVRIVSRRMVRPSPPTKTTTATGNGHHHPPKEEDDDVEVIHLTPWDLRLISIDYIQKGILLPNPPVTGADLIEAMESSFARALVRFYPFAGRLAADERGDGTVTVSLRCTGEGAEFVHAVAPEVAAADIVSSLYTPPVVWDFYSFNQVLGADAAISGDLPVVSVQITELADGVFVGMTLNHSVADGTAFWHFFNTWSEIHRRGVDGGELSTPPPVLRRWFVETIPVPIPMPFPKLHDIVKRFDRTPVQECFFTFSSESVKKLKTQANSEVAGDEVSVTISSLQAVLAHFWRAVCRARRLPPEQETFYSVVVGCRGRLNGIPPGYLGNAMVIGKAAATAGEIEKRGLGWTAKLLNRAVASFDETTMREWLERWAMAPDFTYMDNLSSAGTAIVTGSSPRFDVFGNDFGWGKPVAIRSGAGNKADGKATVFEGPDRGGSMSLEVCIAPDALARLVADEEFMDAVSSPAGRPAGVMRG</sequence>
<evidence type="ECO:0000313" key="4">
    <source>
        <dbReference type="Proteomes" id="UP000636709"/>
    </source>
</evidence>
<dbReference type="PANTHER" id="PTHR31896:SF9">
    <property type="entry name" value="OS08G0111500 PROTEIN"/>
    <property type="match status" value="1"/>
</dbReference>
<dbReference type="InterPro" id="IPR023213">
    <property type="entry name" value="CAT-like_dom_sf"/>
</dbReference>
<dbReference type="Gene3D" id="3.30.559.10">
    <property type="entry name" value="Chloramphenicol acetyltransferase-like domain"/>
    <property type="match status" value="2"/>
</dbReference>
<feature type="region of interest" description="Disordered" evidence="2">
    <location>
        <begin position="132"/>
        <end position="158"/>
    </location>
</feature>
<reference evidence="3" key="1">
    <citation type="submission" date="2020-07" db="EMBL/GenBank/DDBJ databases">
        <title>Genome sequence and genetic diversity analysis of an under-domesticated orphan crop, white fonio (Digitaria exilis).</title>
        <authorList>
            <person name="Bennetzen J.L."/>
            <person name="Chen S."/>
            <person name="Ma X."/>
            <person name="Wang X."/>
            <person name="Yssel A.E.J."/>
            <person name="Chaluvadi S.R."/>
            <person name="Johnson M."/>
            <person name="Gangashetty P."/>
            <person name="Hamidou F."/>
            <person name="Sanogo M.D."/>
            <person name="Zwaenepoel A."/>
            <person name="Wallace J."/>
            <person name="Van De Peer Y."/>
            <person name="Van Deynze A."/>
        </authorList>
    </citation>
    <scope>NUCLEOTIDE SEQUENCE</scope>
    <source>
        <tissue evidence="3">Leaves</tissue>
    </source>
</reference>
<dbReference type="EMBL" id="JACEFO010002276">
    <property type="protein sequence ID" value="KAF8668448.1"/>
    <property type="molecule type" value="Genomic_DNA"/>
</dbReference>
<dbReference type="Pfam" id="PF02458">
    <property type="entry name" value="Transferase"/>
    <property type="match status" value="1"/>
</dbReference>
<evidence type="ECO:0000256" key="1">
    <source>
        <dbReference type="ARBA" id="ARBA00022679"/>
    </source>
</evidence>
<evidence type="ECO:0000313" key="3">
    <source>
        <dbReference type="EMBL" id="KAF8668448.1"/>
    </source>
</evidence>
<proteinExistence type="predicted"/>
<dbReference type="GO" id="GO:0016747">
    <property type="term" value="F:acyltransferase activity, transferring groups other than amino-acyl groups"/>
    <property type="evidence" value="ECO:0007669"/>
    <property type="project" value="UniProtKB-ARBA"/>
</dbReference>
<evidence type="ECO:0000256" key="2">
    <source>
        <dbReference type="SAM" id="MobiDB-lite"/>
    </source>
</evidence>
<dbReference type="InterPro" id="IPR051283">
    <property type="entry name" value="Sec_Metabolite_Acyltrans"/>
</dbReference>
<organism evidence="3 4">
    <name type="scientific">Digitaria exilis</name>
    <dbReference type="NCBI Taxonomy" id="1010633"/>
    <lineage>
        <taxon>Eukaryota</taxon>
        <taxon>Viridiplantae</taxon>
        <taxon>Streptophyta</taxon>
        <taxon>Embryophyta</taxon>
        <taxon>Tracheophyta</taxon>
        <taxon>Spermatophyta</taxon>
        <taxon>Magnoliopsida</taxon>
        <taxon>Liliopsida</taxon>
        <taxon>Poales</taxon>
        <taxon>Poaceae</taxon>
        <taxon>PACMAD clade</taxon>
        <taxon>Panicoideae</taxon>
        <taxon>Panicodae</taxon>
        <taxon>Paniceae</taxon>
        <taxon>Anthephorinae</taxon>
        <taxon>Digitaria</taxon>
    </lineage>
</organism>
<keyword evidence="1" id="KW-0808">Transferase</keyword>